<evidence type="ECO:0000313" key="2">
    <source>
        <dbReference type="Proteomes" id="UP000276055"/>
    </source>
</evidence>
<sequence length="75" mass="8432">MGIVTRAVKAFMDKTDKLKVLFGPANRGDTAAPVVHQHDDFEHASEDDLAGFEVETDSHGHHYAVRKTDLWKEEI</sequence>
<evidence type="ECO:0000313" key="1">
    <source>
        <dbReference type="EMBL" id="RKR18796.1"/>
    </source>
</evidence>
<reference evidence="1 2" key="1">
    <citation type="submission" date="2018-10" db="EMBL/GenBank/DDBJ databases">
        <title>Genomic Encyclopedia of Type Strains, Phase IV (KMG-IV): sequencing the most valuable type-strain genomes for metagenomic binning, comparative biology and taxonomic classification.</title>
        <authorList>
            <person name="Goeker M."/>
        </authorList>
    </citation>
    <scope>NUCLEOTIDE SEQUENCE [LARGE SCALE GENOMIC DNA]</scope>
    <source>
        <strain evidence="1 2">DSM 25586</strain>
    </source>
</reference>
<dbReference type="Proteomes" id="UP000276055">
    <property type="component" value="Unassembled WGS sequence"/>
</dbReference>
<dbReference type="AlphaFoldDB" id="A0A495ER40"/>
<name>A0A495ER40_9MICC</name>
<organism evidence="1 2">
    <name type="scientific">Arthrobacter oryzae</name>
    <dbReference type="NCBI Taxonomy" id="409290"/>
    <lineage>
        <taxon>Bacteria</taxon>
        <taxon>Bacillati</taxon>
        <taxon>Actinomycetota</taxon>
        <taxon>Actinomycetes</taxon>
        <taxon>Micrococcales</taxon>
        <taxon>Micrococcaceae</taxon>
        <taxon>Arthrobacter</taxon>
    </lineage>
</organism>
<proteinExistence type="predicted"/>
<protein>
    <submittedName>
        <fullName evidence="1">Uncharacterized protein</fullName>
    </submittedName>
</protein>
<dbReference type="EMBL" id="RBIR01000005">
    <property type="protein sequence ID" value="RKR18796.1"/>
    <property type="molecule type" value="Genomic_DNA"/>
</dbReference>
<gene>
    <name evidence="1" type="ORF">C8D78_2535</name>
</gene>
<accession>A0A495ER40</accession>
<comment type="caution">
    <text evidence="1">The sequence shown here is derived from an EMBL/GenBank/DDBJ whole genome shotgun (WGS) entry which is preliminary data.</text>
</comment>